<dbReference type="GO" id="GO:0006412">
    <property type="term" value="P:translation"/>
    <property type="evidence" value="ECO:0007669"/>
    <property type="project" value="InterPro"/>
</dbReference>
<dbReference type="GO" id="GO:0003735">
    <property type="term" value="F:structural constituent of ribosome"/>
    <property type="evidence" value="ECO:0007669"/>
    <property type="project" value="InterPro"/>
</dbReference>
<sequence>MATNNKTIKNKVDKRNKLYNRKLKIKLKKNIKYYIKLKDKKQEDLNKVISLLDKSYKKKIISKKKNSKLKKIMYKLLCKK</sequence>
<dbReference type="GO" id="GO:0003723">
    <property type="term" value="F:RNA binding"/>
    <property type="evidence" value="ECO:0007669"/>
    <property type="project" value="InterPro"/>
</dbReference>
<gene>
    <name evidence="1" type="ORF">ABPD24_00370</name>
</gene>
<reference evidence="1" key="1">
    <citation type="submission" date="2024-06" db="EMBL/GenBank/DDBJ databases">
        <title>Diversity, functionality, and evolutionary history of bacterial symbionts in false click beetles (Coleoptera, Throscidae).</title>
        <authorList>
            <person name="Wierz J.C."/>
            <person name="Malm H."/>
            <person name="Kaltenpoth M."/>
            <person name="Engl T."/>
        </authorList>
    </citation>
    <scope>NUCLEOTIDE SEQUENCE</scope>
    <source>
        <strain evidence="1">AspAUS03</strain>
    </source>
</reference>
<dbReference type="EMBL" id="CP157897">
    <property type="protein sequence ID" value="XBT18912.1"/>
    <property type="molecule type" value="Genomic_DNA"/>
</dbReference>
<evidence type="ECO:0008006" key="2">
    <source>
        <dbReference type="Google" id="ProtNLM"/>
    </source>
</evidence>
<organism evidence="1">
    <name type="scientific">Candidatus Shikimatogenerans sp. AspAUS03</name>
    <dbReference type="NCBI Taxonomy" id="3158563"/>
    <lineage>
        <taxon>Bacteria</taxon>
        <taxon>Pseudomonadati</taxon>
        <taxon>Bacteroidota</taxon>
        <taxon>Flavobacteriia</taxon>
        <taxon>Flavobacteriales</taxon>
        <taxon>Candidatus Shikimatogenerans</taxon>
    </lineage>
</organism>
<name>A0AAU7QSG9_9FLAO</name>
<dbReference type="InterPro" id="IPR036510">
    <property type="entry name" value="Ribosomal_bS20_sf"/>
</dbReference>
<dbReference type="Gene3D" id="1.20.58.110">
    <property type="entry name" value="Ribosomal protein S20"/>
    <property type="match status" value="1"/>
</dbReference>
<accession>A0AAU7QSG9</accession>
<protein>
    <recommendedName>
        <fullName evidence="2">30S ribosomal protein S20</fullName>
    </recommendedName>
</protein>
<evidence type="ECO:0000313" key="1">
    <source>
        <dbReference type="EMBL" id="XBT18912.1"/>
    </source>
</evidence>
<dbReference type="GO" id="GO:0005840">
    <property type="term" value="C:ribosome"/>
    <property type="evidence" value="ECO:0007669"/>
    <property type="project" value="InterPro"/>
</dbReference>
<dbReference type="AlphaFoldDB" id="A0AAU7QSG9"/>
<proteinExistence type="predicted"/>